<dbReference type="InterPro" id="IPR051325">
    <property type="entry name" value="Nudix_hydrolase_domain"/>
</dbReference>
<proteinExistence type="inferred from homology"/>
<dbReference type="EC" id="3.6.-.-" evidence="5"/>
<reference evidence="5 6" key="1">
    <citation type="submission" date="2024-05" db="EMBL/GenBank/DDBJ databases">
        <title>Microbispora sp.ZYX-F-249.</title>
        <authorList>
            <person name="Xie H."/>
        </authorList>
    </citation>
    <scope>NUCLEOTIDE SEQUENCE [LARGE SCALE GENOMIC DNA]</scope>
    <source>
        <strain evidence="5 6">ZYX-F-249</strain>
    </source>
</reference>
<keyword evidence="6" id="KW-1185">Reference proteome</keyword>
<accession>A0ABV0AIY6</accession>
<name>A0ABV0AIY6_9ACTN</name>
<evidence type="ECO:0000256" key="1">
    <source>
        <dbReference type="ARBA" id="ARBA00005582"/>
    </source>
</evidence>
<evidence type="ECO:0000259" key="4">
    <source>
        <dbReference type="PROSITE" id="PS51462"/>
    </source>
</evidence>
<comment type="caution">
    <text evidence="5">The sequence shown here is derived from an EMBL/GenBank/DDBJ whole genome shotgun (WGS) entry which is preliminary data.</text>
</comment>
<sequence>MSGAMAADEAGNELTTFHRVAERAMFSDAPTPLALVAAWHRHAHLDRLLLVFNRYRQCWELPGGLIDPGETPRQAAVRELREESGLRAEGLTFAGYARFVLGPERRAEYAAVYALRVAGPHDGFAPNDEIAAIGWWDGTTPMTGRVQKLDILLGRLAREALFG</sequence>
<dbReference type="Gene3D" id="3.90.79.10">
    <property type="entry name" value="Nucleoside Triphosphate Pyrophosphohydrolase"/>
    <property type="match status" value="1"/>
</dbReference>
<dbReference type="PANTHER" id="PTHR21340">
    <property type="entry name" value="DIADENOSINE 5,5-P1,P4-TETRAPHOSPHATE PYROPHOSPHOHYDROLASE MUTT"/>
    <property type="match status" value="1"/>
</dbReference>
<dbReference type="GO" id="GO:0016787">
    <property type="term" value="F:hydrolase activity"/>
    <property type="evidence" value="ECO:0007669"/>
    <property type="project" value="UniProtKB-KW"/>
</dbReference>
<dbReference type="InterPro" id="IPR020084">
    <property type="entry name" value="NUDIX_hydrolase_CS"/>
</dbReference>
<dbReference type="PRINTS" id="PR00502">
    <property type="entry name" value="NUDIXFAMILY"/>
</dbReference>
<dbReference type="EMBL" id="JBDJAW010000001">
    <property type="protein sequence ID" value="MEN3533715.1"/>
    <property type="molecule type" value="Genomic_DNA"/>
</dbReference>
<dbReference type="CDD" id="cd02883">
    <property type="entry name" value="NUDIX_Hydrolase"/>
    <property type="match status" value="1"/>
</dbReference>
<dbReference type="InterPro" id="IPR000086">
    <property type="entry name" value="NUDIX_hydrolase_dom"/>
</dbReference>
<dbReference type="PROSITE" id="PS51462">
    <property type="entry name" value="NUDIX"/>
    <property type="match status" value="1"/>
</dbReference>
<comment type="similarity">
    <text evidence="1 3">Belongs to the Nudix hydrolase family.</text>
</comment>
<protein>
    <submittedName>
        <fullName evidence="5">NUDIX hydrolase</fullName>
        <ecNumber evidence="5">3.6.-.-</ecNumber>
    </submittedName>
</protein>
<dbReference type="InterPro" id="IPR020476">
    <property type="entry name" value="Nudix_hydrolase"/>
</dbReference>
<organism evidence="5 6">
    <name type="scientific">Microbispora maris</name>
    <dbReference type="NCBI Taxonomy" id="3144104"/>
    <lineage>
        <taxon>Bacteria</taxon>
        <taxon>Bacillati</taxon>
        <taxon>Actinomycetota</taxon>
        <taxon>Actinomycetes</taxon>
        <taxon>Streptosporangiales</taxon>
        <taxon>Streptosporangiaceae</taxon>
        <taxon>Microbispora</taxon>
    </lineage>
</organism>
<dbReference type="RefSeq" id="WP_346223606.1">
    <property type="nucleotide sequence ID" value="NZ_JBDJAW010000001.1"/>
</dbReference>
<dbReference type="Proteomes" id="UP001447516">
    <property type="component" value="Unassembled WGS sequence"/>
</dbReference>
<evidence type="ECO:0000313" key="6">
    <source>
        <dbReference type="Proteomes" id="UP001447516"/>
    </source>
</evidence>
<dbReference type="Pfam" id="PF00293">
    <property type="entry name" value="NUDIX"/>
    <property type="match status" value="1"/>
</dbReference>
<dbReference type="PROSITE" id="PS00893">
    <property type="entry name" value="NUDIX_BOX"/>
    <property type="match status" value="1"/>
</dbReference>
<evidence type="ECO:0000256" key="3">
    <source>
        <dbReference type="RuleBase" id="RU003476"/>
    </source>
</evidence>
<evidence type="ECO:0000313" key="5">
    <source>
        <dbReference type="EMBL" id="MEN3533715.1"/>
    </source>
</evidence>
<dbReference type="SUPFAM" id="SSF55811">
    <property type="entry name" value="Nudix"/>
    <property type="match status" value="1"/>
</dbReference>
<dbReference type="InterPro" id="IPR015797">
    <property type="entry name" value="NUDIX_hydrolase-like_dom_sf"/>
</dbReference>
<gene>
    <name evidence="5" type="ORF">AAH991_01255</name>
</gene>
<evidence type="ECO:0000256" key="2">
    <source>
        <dbReference type="ARBA" id="ARBA00022801"/>
    </source>
</evidence>
<keyword evidence="2 3" id="KW-0378">Hydrolase</keyword>
<dbReference type="PANTHER" id="PTHR21340:SF0">
    <property type="entry name" value="BIS(5'-NUCLEOSYL)-TETRAPHOSPHATASE [ASYMMETRICAL]"/>
    <property type="match status" value="1"/>
</dbReference>
<feature type="domain" description="Nudix hydrolase" evidence="4">
    <location>
        <begin position="29"/>
        <end position="159"/>
    </location>
</feature>